<dbReference type="RefSeq" id="WP_379708585.1">
    <property type="nucleotide sequence ID" value="NZ_JBHSCZ010000002.1"/>
</dbReference>
<accession>A0ABV8QSR0</accession>
<dbReference type="EMBL" id="JBHSCZ010000002">
    <property type="protein sequence ID" value="MFC4262792.1"/>
    <property type="molecule type" value="Genomic_DNA"/>
</dbReference>
<keyword evidence="2" id="KW-1185">Reference proteome</keyword>
<sequence length="210" mass="23350">MKIIFLVLVITTTTITTAFAQPLLIKYFHKLPTSDRQGFSIVKKGSTYSAYSSTGTCRLQLMETNGYLEIVDSGTGGGTLHYQLALFKNNKGYTIAVNYYTQGDVNENGTIHFYDGNNMNNITSKVVPSITALVQKTQANITANEMAEFTGDKPYYYFTLPIKGTTVIFNYGTNLLDIECNTGNQKACTIKKQLQPALLNWHYNTSTLTL</sequence>
<name>A0ABV8QSR0_9BACT</name>
<comment type="caution">
    <text evidence="1">The sequence shown here is derived from an EMBL/GenBank/DDBJ whole genome shotgun (WGS) entry which is preliminary data.</text>
</comment>
<dbReference type="Proteomes" id="UP001595907">
    <property type="component" value="Unassembled WGS sequence"/>
</dbReference>
<protein>
    <submittedName>
        <fullName evidence="1">Uncharacterized protein</fullName>
    </submittedName>
</protein>
<organism evidence="1 2">
    <name type="scientific">Ferruginibacter yonginensis</name>
    <dbReference type="NCBI Taxonomy" id="1310416"/>
    <lineage>
        <taxon>Bacteria</taxon>
        <taxon>Pseudomonadati</taxon>
        <taxon>Bacteroidota</taxon>
        <taxon>Chitinophagia</taxon>
        <taxon>Chitinophagales</taxon>
        <taxon>Chitinophagaceae</taxon>
        <taxon>Ferruginibacter</taxon>
    </lineage>
</organism>
<proteinExistence type="predicted"/>
<gene>
    <name evidence="1" type="ORF">ACFOWM_07890</name>
</gene>
<reference evidence="2" key="1">
    <citation type="journal article" date="2019" name="Int. J. Syst. Evol. Microbiol.">
        <title>The Global Catalogue of Microorganisms (GCM) 10K type strain sequencing project: providing services to taxonomists for standard genome sequencing and annotation.</title>
        <authorList>
            <consortium name="The Broad Institute Genomics Platform"/>
            <consortium name="The Broad Institute Genome Sequencing Center for Infectious Disease"/>
            <person name="Wu L."/>
            <person name="Ma J."/>
        </authorList>
    </citation>
    <scope>NUCLEOTIDE SEQUENCE [LARGE SCALE GENOMIC DNA]</scope>
    <source>
        <strain evidence="2">CECT 8289</strain>
    </source>
</reference>
<evidence type="ECO:0000313" key="1">
    <source>
        <dbReference type="EMBL" id="MFC4262792.1"/>
    </source>
</evidence>
<evidence type="ECO:0000313" key="2">
    <source>
        <dbReference type="Proteomes" id="UP001595907"/>
    </source>
</evidence>